<feature type="domain" description="Ig-like" evidence="4">
    <location>
        <begin position="1"/>
        <end position="83"/>
    </location>
</feature>
<proteinExistence type="predicted"/>
<accession>A0ABQ9VVT4</accession>
<dbReference type="InterPro" id="IPR050504">
    <property type="entry name" value="IgSF_BTN/MOG"/>
</dbReference>
<evidence type="ECO:0000256" key="1">
    <source>
        <dbReference type="ARBA" id="ARBA00004370"/>
    </source>
</evidence>
<name>A0ABQ9VVT4_SAGOE</name>
<dbReference type="InterPro" id="IPR053896">
    <property type="entry name" value="BTN3A2-like_Ig-C"/>
</dbReference>
<comment type="caution">
    <text evidence="5">The sequence shown here is derived from an EMBL/GenBank/DDBJ whole genome shotgun (WGS) entry which is preliminary data.</text>
</comment>
<dbReference type="SUPFAM" id="SSF48726">
    <property type="entry name" value="Immunoglobulin"/>
    <property type="match status" value="1"/>
</dbReference>
<evidence type="ECO:0000313" key="5">
    <source>
        <dbReference type="EMBL" id="KAK2113462.1"/>
    </source>
</evidence>
<dbReference type="InterPro" id="IPR007110">
    <property type="entry name" value="Ig-like_dom"/>
</dbReference>
<keyword evidence="2" id="KW-0472">Membrane</keyword>
<evidence type="ECO:0000259" key="4">
    <source>
        <dbReference type="PROSITE" id="PS50835"/>
    </source>
</evidence>
<keyword evidence="6" id="KW-1185">Reference proteome</keyword>
<evidence type="ECO:0000313" key="6">
    <source>
        <dbReference type="Proteomes" id="UP001266305"/>
    </source>
</evidence>
<reference evidence="5 6" key="1">
    <citation type="submission" date="2023-05" db="EMBL/GenBank/DDBJ databases">
        <title>B98-5 Cell Line De Novo Hybrid Assembly: An Optical Mapping Approach.</title>
        <authorList>
            <person name="Kananen K."/>
            <person name="Auerbach J.A."/>
            <person name="Kautto E."/>
            <person name="Blachly J.S."/>
        </authorList>
    </citation>
    <scope>NUCLEOTIDE SEQUENCE [LARGE SCALE GENOMIC DNA]</scope>
    <source>
        <strain evidence="5">B95-8</strain>
        <tissue evidence="5">Cell line</tissue>
    </source>
</reference>
<dbReference type="Proteomes" id="UP001266305">
    <property type="component" value="Unassembled WGS sequence"/>
</dbReference>
<evidence type="ECO:0000256" key="3">
    <source>
        <dbReference type="ARBA" id="ARBA00023319"/>
    </source>
</evidence>
<dbReference type="Pfam" id="PF22705">
    <property type="entry name" value="C2-set_3"/>
    <property type="match status" value="1"/>
</dbReference>
<dbReference type="EMBL" id="JASSZA010000004">
    <property type="protein sequence ID" value="KAK2113462.1"/>
    <property type="molecule type" value="Genomic_DNA"/>
</dbReference>
<keyword evidence="3" id="KW-0393">Immunoglobulin domain</keyword>
<dbReference type="PANTHER" id="PTHR24100:SF105">
    <property type="entry name" value="BUTYROPHILIN-LIKE PROTEIN 2"/>
    <property type="match status" value="1"/>
</dbReference>
<dbReference type="PANTHER" id="PTHR24100">
    <property type="entry name" value="BUTYROPHILIN"/>
    <property type="match status" value="1"/>
</dbReference>
<protein>
    <submittedName>
        <fullName evidence="5">Butyrophilin-like protein 2</fullName>
    </submittedName>
</protein>
<dbReference type="PROSITE" id="PS50835">
    <property type="entry name" value="IG_LIKE"/>
    <property type="match status" value="1"/>
</dbReference>
<evidence type="ECO:0000256" key="2">
    <source>
        <dbReference type="ARBA" id="ARBA00023136"/>
    </source>
</evidence>
<organism evidence="5 6">
    <name type="scientific">Saguinus oedipus</name>
    <name type="common">Cotton-top tamarin</name>
    <name type="synonym">Oedipomidas oedipus</name>
    <dbReference type="NCBI Taxonomy" id="9490"/>
    <lineage>
        <taxon>Eukaryota</taxon>
        <taxon>Metazoa</taxon>
        <taxon>Chordata</taxon>
        <taxon>Craniata</taxon>
        <taxon>Vertebrata</taxon>
        <taxon>Euteleostomi</taxon>
        <taxon>Mammalia</taxon>
        <taxon>Eutheria</taxon>
        <taxon>Euarchontoglires</taxon>
        <taxon>Primates</taxon>
        <taxon>Haplorrhini</taxon>
        <taxon>Platyrrhini</taxon>
        <taxon>Cebidae</taxon>
        <taxon>Callitrichinae</taxon>
        <taxon>Saguinus</taxon>
    </lineage>
</organism>
<dbReference type="InterPro" id="IPR036179">
    <property type="entry name" value="Ig-like_dom_sf"/>
</dbReference>
<sequence length="120" mass="13363">MEGSVESGVQLVCTTRGWFPEPQVYWEDIQGGKLLAVSEHHIQDEDGLFYVESTLGVKNASAESVSCFIYNPILHEEKAAVISIPEKLQTELGKYEVLTHTCAGSFCPPQQREGSYHETM</sequence>
<dbReference type="Gene3D" id="2.60.40.10">
    <property type="entry name" value="Immunoglobulins"/>
    <property type="match status" value="1"/>
</dbReference>
<gene>
    <name evidence="5" type="primary">BTNL2_1</name>
    <name evidence="5" type="ORF">P7K49_007728</name>
</gene>
<dbReference type="InterPro" id="IPR013783">
    <property type="entry name" value="Ig-like_fold"/>
</dbReference>
<comment type="subcellular location">
    <subcellularLocation>
        <location evidence="1">Membrane</location>
    </subcellularLocation>
</comment>